<evidence type="ECO:0000313" key="3">
    <source>
        <dbReference type="Proteomes" id="UP000746747"/>
    </source>
</evidence>
<keyword evidence="3" id="KW-1185">Reference proteome</keyword>
<evidence type="ECO:0000313" key="2">
    <source>
        <dbReference type="EMBL" id="CAG9538666.1"/>
    </source>
</evidence>
<accession>A0A8J2PX90</accession>
<dbReference type="Proteomes" id="UP000746747">
    <property type="component" value="Unassembled WGS sequence"/>
</dbReference>
<comment type="caution">
    <text evidence="2">The sequence shown here is derived from an EMBL/GenBank/DDBJ whole genome shotgun (WGS) entry which is preliminary data.</text>
</comment>
<dbReference type="InterPro" id="IPR045860">
    <property type="entry name" value="Snake_toxin-like_sf"/>
</dbReference>
<dbReference type="EMBL" id="CAKAEH010001690">
    <property type="protein sequence ID" value="CAG9538666.1"/>
    <property type="molecule type" value="Genomic_DNA"/>
</dbReference>
<dbReference type="SUPFAM" id="SSF57302">
    <property type="entry name" value="Snake toxin-like"/>
    <property type="match status" value="1"/>
</dbReference>
<evidence type="ECO:0000259" key="1">
    <source>
        <dbReference type="Pfam" id="PF00087"/>
    </source>
</evidence>
<organism evidence="2 3">
    <name type="scientific">Cercopithifilaria johnstoni</name>
    <dbReference type="NCBI Taxonomy" id="2874296"/>
    <lineage>
        <taxon>Eukaryota</taxon>
        <taxon>Metazoa</taxon>
        <taxon>Ecdysozoa</taxon>
        <taxon>Nematoda</taxon>
        <taxon>Chromadorea</taxon>
        <taxon>Rhabditida</taxon>
        <taxon>Spirurina</taxon>
        <taxon>Spiruromorpha</taxon>
        <taxon>Filarioidea</taxon>
        <taxon>Onchocercidae</taxon>
        <taxon>Cercopithifilaria</taxon>
    </lineage>
</organism>
<gene>
    <name evidence="2" type="ORF">CJOHNSTONI_LOCUS8354</name>
</gene>
<proteinExistence type="predicted"/>
<dbReference type="InterPro" id="IPR035076">
    <property type="entry name" value="Toxin/TOLIP"/>
</dbReference>
<dbReference type="OrthoDB" id="5782406at2759"/>
<dbReference type="AlphaFoldDB" id="A0A8J2PX90"/>
<reference evidence="2" key="1">
    <citation type="submission" date="2021-09" db="EMBL/GenBank/DDBJ databases">
        <authorList>
            <consortium name="Pathogen Informatics"/>
        </authorList>
    </citation>
    <scope>NUCLEOTIDE SEQUENCE</scope>
</reference>
<dbReference type="CDD" id="cd00117">
    <property type="entry name" value="TFP"/>
    <property type="match status" value="1"/>
</dbReference>
<protein>
    <recommendedName>
        <fullName evidence="1">Snake toxin/toxin-like domain-containing protein</fullName>
    </recommendedName>
</protein>
<feature type="domain" description="Snake toxin/toxin-like" evidence="1">
    <location>
        <begin position="40"/>
        <end position="102"/>
    </location>
</feature>
<dbReference type="Pfam" id="PF00087">
    <property type="entry name" value="Toxin_TOLIP"/>
    <property type="match status" value="1"/>
</dbReference>
<sequence>MFLPSAVIALKCYTCSYSMLEQTPESDFFCANESLTKINRDLTTRTCASREKFCITTVETSLKAFSAVTRTCIDKCRESCKSDGYGTNMVRCSNCCADDFCNGNYSVRYYMELMKQQHISWFKPSVGEKLYNRMNNITFPY</sequence>
<name>A0A8J2PX90_9BILA</name>
<dbReference type="Gene3D" id="2.10.60.10">
    <property type="entry name" value="CD59"/>
    <property type="match status" value="1"/>
</dbReference>